<reference evidence="2 4" key="1">
    <citation type="journal article" date="2011" name="Nature">
        <title>The Medicago genome provides insight into the evolution of rhizobial symbioses.</title>
        <authorList>
            <person name="Young N.D."/>
            <person name="Debelle F."/>
            <person name="Oldroyd G.E."/>
            <person name="Geurts R."/>
            <person name="Cannon S.B."/>
            <person name="Udvardi M.K."/>
            <person name="Benedito V.A."/>
            <person name="Mayer K.F."/>
            <person name="Gouzy J."/>
            <person name="Schoof H."/>
            <person name="Van de Peer Y."/>
            <person name="Proost S."/>
            <person name="Cook D.R."/>
            <person name="Meyers B.C."/>
            <person name="Spannagl M."/>
            <person name="Cheung F."/>
            <person name="De Mita S."/>
            <person name="Krishnakumar V."/>
            <person name="Gundlach H."/>
            <person name="Zhou S."/>
            <person name="Mudge J."/>
            <person name="Bharti A.K."/>
            <person name="Murray J.D."/>
            <person name="Naoumkina M.A."/>
            <person name="Rosen B."/>
            <person name="Silverstein K.A."/>
            <person name="Tang H."/>
            <person name="Rombauts S."/>
            <person name="Zhao P.X."/>
            <person name="Zhou P."/>
            <person name="Barbe V."/>
            <person name="Bardou P."/>
            <person name="Bechner M."/>
            <person name="Bellec A."/>
            <person name="Berger A."/>
            <person name="Berges H."/>
            <person name="Bidwell S."/>
            <person name="Bisseling T."/>
            <person name="Choisne N."/>
            <person name="Couloux A."/>
            <person name="Denny R."/>
            <person name="Deshpande S."/>
            <person name="Dai X."/>
            <person name="Doyle J.J."/>
            <person name="Dudez A.M."/>
            <person name="Farmer A.D."/>
            <person name="Fouteau S."/>
            <person name="Franken C."/>
            <person name="Gibelin C."/>
            <person name="Gish J."/>
            <person name="Goldstein S."/>
            <person name="Gonzalez A.J."/>
            <person name="Green P.J."/>
            <person name="Hallab A."/>
            <person name="Hartog M."/>
            <person name="Hua A."/>
            <person name="Humphray S.J."/>
            <person name="Jeong D.H."/>
            <person name="Jing Y."/>
            <person name="Jocker A."/>
            <person name="Kenton S.M."/>
            <person name="Kim D.J."/>
            <person name="Klee K."/>
            <person name="Lai H."/>
            <person name="Lang C."/>
            <person name="Lin S."/>
            <person name="Macmil S.L."/>
            <person name="Magdelenat G."/>
            <person name="Matthews L."/>
            <person name="McCorrison J."/>
            <person name="Monaghan E.L."/>
            <person name="Mun J.H."/>
            <person name="Najar F.Z."/>
            <person name="Nicholson C."/>
            <person name="Noirot C."/>
            <person name="O'Bleness M."/>
            <person name="Paule C.R."/>
            <person name="Poulain J."/>
            <person name="Prion F."/>
            <person name="Qin B."/>
            <person name="Qu C."/>
            <person name="Retzel E.F."/>
            <person name="Riddle C."/>
            <person name="Sallet E."/>
            <person name="Samain S."/>
            <person name="Samson N."/>
            <person name="Sanders I."/>
            <person name="Saurat O."/>
            <person name="Scarpelli C."/>
            <person name="Schiex T."/>
            <person name="Segurens B."/>
            <person name="Severin A.J."/>
            <person name="Sherrier D.J."/>
            <person name="Shi R."/>
            <person name="Sims S."/>
            <person name="Singer S.R."/>
            <person name="Sinharoy S."/>
            <person name="Sterck L."/>
            <person name="Viollet A."/>
            <person name="Wang B.B."/>
            <person name="Wang K."/>
            <person name="Wang M."/>
            <person name="Wang X."/>
            <person name="Warfsmann J."/>
            <person name="Weissenbach J."/>
            <person name="White D.D."/>
            <person name="White J.D."/>
            <person name="Wiley G.B."/>
            <person name="Wincker P."/>
            <person name="Xing Y."/>
            <person name="Yang L."/>
            <person name="Yao Z."/>
            <person name="Ying F."/>
            <person name="Zhai J."/>
            <person name="Zhou L."/>
            <person name="Zuber A."/>
            <person name="Denarie J."/>
            <person name="Dixon R.A."/>
            <person name="May G.D."/>
            <person name="Schwartz D.C."/>
            <person name="Rogers J."/>
            <person name="Quetier F."/>
            <person name="Town C.D."/>
            <person name="Roe B.A."/>
        </authorList>
    </citation>
    <scope>NUCLEOTIDE SEQUENCE [LARGE SCALE GENOMIC DNA]</scope>
    <source>
        <strain evidence="2">A17</strain>
        <strain evidence="3 4">cv. Jemalong A17</strain>
    </source>
</reference>
<dbReference type="PANTHER" id="PTHR35046:SF9">
    <property type="entry name" value="RNA-DIRECTED DNA POLYMERASE"/>
    <property type="match status" value="1"/>
</dbReference>
<protein>
    <submittedName>
        <fullName evidence="2">Gag-Pol polyprotein/retrotransposon, putative</fullName>
    </submittedName>
</protein>
<dbReference type="EnsemblPlants" id="KEH22650">
    <property type="protein sequence ID" value="KEH22650"/>
    <property type="gene ID" value="MTR_7g056297"/>
</dbReference>
<dbReference type="Proteomes" id="UP000002051">
    <property type="component" value="Unassembled WGS sequence"/>
</dbReference>
<name>A0A072U9W7_MEDTR</name>
<organism evidence="2 4">
    <name type="scientific">Medicago truncatula</name>
    <name type="common">Barrel medic</name>
    <name type="synonym">Medicago tribuloides</name>
    <dbReference type="NCBI Taxonomy" id="3880"/>
    <lineage>
        <taxon>Eukaryota</taxon>
        <taxon>Viridiplantae</taxon>
        <taxon>Streptophyta</taxon>
        <taxon>Embryophyta</taxon>
        <taxon>Tracheophyta</taxon>
        <taxon>Spermatophyta</taxon>
        <taxon>Magnoliopsida</taxon>
        <taxon>eudicotyledons</taxon>
        <taxon>Gunneridae</taxon>
        <taxon>Pentapetalae</taxon>
        <taxon>rosids</taxon>
        <taxon>fabids</taxon>
        <taxon>Fabales</taxon>
        <taxon>Fabaceae</taxon>
        <taxon>Papilionoideae</taxon>
        <taxon>50 kb inversion clade</taxon>
        <taxon>NPAAA clade</taxon>
        <taxon>Hologalegina</taxon>
        <taxon>IRL clade</taxon>
        <taxon>Trifolieae</taxon>
        <taxon>Medicago</taxon>
    </lineage>
</organism>
<sequence>MRRQIQLLQETVKVQQALLEENQRRFDDDGFGRDSSSSRSSRLHQCQPRMKHIKVDIPDFEGELQPNEFVDWLQAIERVFEYKEIPEEHKVKIVALKLKKHALIWWENLKRRRKREGKSKIKTWEKMRQKLSRYGHIALDCPNRKSITMINAEVHEIFEEEKEDTHESFEDETMGEPIYDEEYASADICEAFEEEGYIDPIYDDEYGSDDIHEVFEKEDKDESIYDEEYVLAEYGESLEVKRSLQTTTSKEGLWLANNGRCEHVASNYIEEELKFPMINHPDPYKLQWLNMDNEVKVSQHSIISFSIDKNYKENLWCNVIPMDPCHIHLGRPWKYNRHALFDGYANIYTFVKVEIKTKLARLPLNQFNEGKDGCKSLELSHTKEPFKDKTKLCLLRPVPKPPWENVGSYFVLGILWTLQQKYSEILTRG</sequence>
<evidence type="ECO:0000313" key="3">
    <source>
        <dbReference type="EnsemblPlants" id="KEH22650"/>
    </source>
</evidence>
<keyword evidence="4" id="KW-1185">Reference proteome</keyword>
<dbReference type="HOGENOM" id="CLU_639955_0_0_1"/>
<dbReference type="PANTHER" id="PTHR35046">
    <property type="entry name" value="ZINC KNUCKLE (CCHC-TYPE) FAMILY PROTEIN"/>
    <property type="match status" value="1"/>
</dbReference>
<dbReference type="AlphaFoldDB" id="A0A072U9W7"/>
<evidence type="ECO:0000256" key="1">
    <source>
        <dbReference type="SAM" id="MobiDB-lite"/>
    </source>
</evidence>
<gene>
    <name evidence="2" type="ordered locus">MTR_7g056297</name>
</gene>
<accession>A0A072U9W7</accession>
<dbReference type="EMBL" id="CM001223">
    <property type="protein sequence ID" value="KEH22650.1"/>
    <property type="molecule type" value="Genomic_DNA"/>
</dbReference>
<reference evidence="3" key="3">
    <citation type="submission" date="2015-04" db="UniProtKB">
        <authorList>
            <consortium name="EnsemblPlants"/>
        </authorList>
    </citation>
    <scope>IDENTIFICATION</scope>
    <source>
        <strain evidence="3">cv. Jemalong A17</strain>
    </source>
</reference>
<evidence type="ECO:0000313" key="2">
    <source>
        <dbReference type="EMBL" id="KEH22650.1"/>
    </source>
</evidence>
<feature type="region of interest" description="Disordered" evidence="1">
    <location>
        <begin position="26"/>
        <end position="46"/>
    </location>
</feature>
<evidence type="ECO:0000313" key="4">
    <source>
        <dbReference type="Proteomes" id="UP000002051"/>
    </source>
</evidence>
<reference evidence="2 4" key="2">
    <citation type="journal article" date="2014" name="BMC Genomics">
        <title>An improved genome release (version Mt4.0) for the model legume Medicago truncatula.</title>
        <authorList>
            <person name="Tang H."/>
            <person name="Krishnakumar V."/>
            <person name="Bidwell S."/>
            <person name="Rosen B."/>
            <person name="Chan A."/>
            <person name="Zhou S."/>
            <person name="Gentzbittel L."/>
            <person name="Childs K.L."/>
            <person name="Yandell M."/>
            <person name="Gundlach H."/>
            <person name="Mayer K.F."/>
            <person name="Schwartz D.C."/>
            <person name="Town C.D."/>
        </authorList>
    </citation>
    <scope>GENOME REANNOTATION</scope>
    <source>
        <strain evidence="2">A17</strain>
        <strain evidence="3 4">cv. Jemalong A17</strain>
    </source>
</reference>
<proteinExistence type="predicted"/>